<evidence type="ECO:0000259" key="5">
    <source>
        <dbReference type="Pfam" id="PF00535"/>
    </source>
</evidence>
<dbReference type="InterPro" id="IPR001173">
    <property type="entry name" value="Glyco_trans_2-like"/>
</dbReference>
<comment type="pathway">
    <text evidence="1">Cell wall biogenesis; cell wall polysaccharide biosynthesis.</text>
</comment>
<protein>
    <submittedName>
        <fullName evidence="6">Glycosyl transferase family 2</fullName>
    </submittedName>
</protein>
<evidence type="ECO:0000313" key="6">
    <source>
        <dbReference type="EMBL" id="OXM83488.1"/>
    </source>
</evidence>
<evidence type="ECO:0000256" key="3">
    <source>
        <dbReference type="ARBA" id="ARBA00022676"/>
    </source>
</evidence>
<accession>A0A229UJ51</accession>
<keyword evidence="4 6" id="KW-0808">Transferase</keyword>
<dbReference type="Gene3D" id="3.90.550.10">
    <property type="entry name" value="Spore Coat Polysaccharide Biosynthesis Protein SpsA, Chain A"/>
    <property type="match status" value="1"/>
</dbReference>
<dbReference type="EMBL" id="NMQW01000046">
    <property type="protein sequence ID" value="OXM83488.1"/>
    <property type="molecule type" value="Genomic_DNA"/>
</dbReference>
<dbReference type="GO" id="GO:0016757">
    <property type="term" value="F:glycosyltransferase activity"/>
    <property type="evidence" value="ECO:0007669"/>
    <property type="project" value="UniProtKB-KW"/>
</dbReference>
<evidence type="ECO:0000313" key="7">
    <source>
        <dbReference type="Proteomes" id="UP000215509"/>
    </source>
</evidence>
<dbReference type="CDD" id="cd04186">
    <property type="entry name" value="GT_2_like_c"/>
    <property type="match status" value="1"/>
</dbReference>
<dbReference type="PANTHER" id="PTHR43179">
    <property type="entry name" value="RHAMNOSYLTRANSFERASE WBBL"/>
    <property type="match status" value="1"/>
</dbReference>
<dbReference type="RefSeq" id="WP_094017705.1">
    <property type="nucleotide sequence ID" value="NZ_NMQW01000046.1"/>
</dbReference>
<evidence type="ECO:0000256" key="1">
    <source>
        <dbReference type="ARBA" id="ARBA00004776"/>
    </source>
</evidence>
<evidence type="ECO:0000256" key="4">
    <source>
        <dbReference type="ARBA" id="ARBA00022679"/>
    </source>
</evidence>
<dbReference type="InterPro" id="IPR029044">
    <property type="entry name" value="Nucleotide-diphossugar_trans"/>
</dbReference>
<dbReference type="Proteomes" id="UP000215509">
    <property type="component" value="Unassembled WGS sequence"/>
</dbReference>
<dbReference type="PANTHER" id="PTHR43179:SF12">
    <property type="entry name" value="GALACTOFURANOSYLTRANSFERASE GLFT2"/>
    <property type="match status" value="1"/>
</dbReference>
<proteinExistence type="inferred from homology"/>
<dbReference type="AlphaFoldDB" id="A0A229UJ51"/>
<keyword evidence="7" id="KW-1185">Reference proteome</keyword>
<gene>
    <name evidence="6" type="ORF">CF651_25550</name>
</gene>
<sequence>MQMVSIIIPNYNGLHWLKPCVQSIRQHTHTPYEVIVVDNGSKDGSVEYCLDHKLKLVSVPFNRGFPMACNLGLRVAGGDALLLLNNDTLMTPRGLENMLRCLYSSEDIGIVGPMTNYASGKQQLEEPFTSVEDMAARINQPNSAKWRQVERIVGLCFLFRRELLDRIGLLDERFSPGHFEDDDYCYRARQAGYRLMIAGDSFIYHHGSASFQKENEQAVKQLIEQNYRKFMEKWAVDPHQFI</sequence>
<dbReference type="OrthoDB" id="8936324at2"/>
<comment type="similarity">
    <text evidence="2">Belongs to the glycosyltransferase 2 family.</text>
</comment>
<feature type="domain" description="Glycosyltransferase 2-like" evidence="5">
    <location>
        <begin position="5"/>
        <end position="167"/>
    </location>
</feature>
<dbReference type="Pfam" id="PF00535">
    <property type="entry name" value="Glycos_transf_2"/>
    <property type="match status" value="1"/>
</dbReference>
<comment type="caution">
    <text evidence="6">The sequence shown here is derived from an EMBL/GenBank/DDBJ whole genome shotgun (WGS) entry which is preliminary data.</text>
</comment>
<keyword evidence="3" id="KW-0328">Glycosyltransferase</keyword>
<dbReference type="SUPFAM" id="SSF53448">
    <property type="entry name" value="Nucleotide-diphospho-sugar transferases"/>
    <property type="match status" value="1"/>
</dbReference>
<evidence type="ECO:0000256" key="2">
    <source>
        <dbReference type="ARBA" id="ARBA00006739"/>
    </source>
</evidence>
<name>A0A229UJ51_9BACL</name>
<organism evidence="6 7">
    <name type="scientific">Paenibacillus rigui</name>
    <dbReference type="NCBI Taxonomy" id="554312"/>
    <lineage>
        <taxon>Bacteria</taxon>
        <taxon>Bacillati</taxon>
        <taxon>Bacillota</taxon>
        <taxon>Bacilli</taxon>
        <taxon>Bacillales</taxon>
        <taxon>Paenibacillaceae</taxon>
        <taxon>Paenibacillus</taxon>
    </lineage>
</organism>
<reference evidence="6 7" key="1">
    <citation type="submission" date="2017-07" db="EMBL/GenBank/DDBJ databases">
        <title>Genome sequencing and assembly of Paenibacillus rigui.</title>
        <authorList>
            <person name="Mayilraj S."/>
        </authorList>
    </citation>
    <scope>NUCLEOTIDE SEQUENCE [LARGE SCALE GENOMIC DNA]</scope>
    <source>
        <strain evidence="6 7">JCM 16352</strain>
    </source>
</reference>